<dbReference type="PRINTS" id="PR00368">
    <property type="entry name" value="FADPNR"/>
</dbReference>
<accession>W7FA74</accession>
<gene>
    <name evidence="5" type="ORF">COCVIDRAFT_11166</name>
</gene>
<reference evidence="5 6" key="1">
    <citation type="journal article" date="2013" name="PLoS Genet.">
        <title>Comparative genome structure, secondary metabolite, and effector coding capacity across Cochliobolus pathogens.</title>
        <authorList>
            <person name="Condon B.J."/>
            <person name="Leng Y."/>
            <person name="Wu D."/>
            <person name="Bushley K.E."/>
            <person name="Ohm R.A."/>
            <person name="Otillar R."/>
            <person name="Martin J."/>
            <person name="Schackwitz W."/>
            <person name="Grimwood J."/>
            <person name="MohdZainudin N."/>
            <person name="Xue C."/>
            <person name="Wang R."/>
            <person name="Manning V.A."/>
            <person name="Dhillon B."/>
            <person name="Tu Z.J."/>
            <person name="Steffenson B.J."/>
            <person name="Salamov A."/>
            <person name="Sun H."/>
            <person name="Lowry S."/>
            <person name="LaButti K."/>
            <person name="Han J."/>
            <person name="Copeland A."/>
            <person name="Lindquist E."/>
            <person name="Barry K."/>
            <person name="Schmutz J."/>
            <person name="Baker S.E."/>
            <person name="Ciuffetti L.M."/>
            <person name="Grigoriev I.V."/>
            <person name="Zhong S."/>
            <person name="Turgeon B.G."/>
        </authorList>
    </citation>
    <scope>NUCLEOTIDE SEQUENCE [LARGE SCALE GENOMIC DNA]</scope>
    <source>
        <strain evidence="5 6">FI3</strain>
    </source>
</reference>
<dbReference type="AlphaFoldDB" id="W7FA74"/>
<keyword evidence="6" id="KW-1185">Reference proteome</keyword>
<keyword evidence="2" id="KW-0285">Flavoprotein</keyword>
<feature type="domain" description="FAD/NAD(P)-binding" evidence="4">
    <location>
        <begin position="10"/>
        <end position="304"/>
    </location>
</feature>
<dbReference type="InterPro" id="IPR050097">
    <property type="entry name" value="Ferredoxin-NADP_redctase_2"/>
</dbReference>
<evidence type="ECO:0000313" key="6">
    <source>
        <dbReference type="Proteomes" id="UP000054337"/>
    </source>
</evidence>
<protein>
    <recommendedName>
        <fullName evidence="4">FAD/NAD(P)-binding domain-containing protein</fullName>
    </recommendedName>
</protein>
<dbReference type="OrthoDB" id="10260355at2759"/>
<dbReference type="Gene3D" id="3.50.50.60">
    <property type="entry name" value="FAD/NAD(P)-binding domain"/>
    <property type="match status" value="3"/>
</dbReference>
<name>W7FA74_BIPV3</name>
<dbReference type="Pfam" id="PF07992">
    <property type="entry name" value="Pyr_redox_2"/>
    <property type="match status" value="1"/>
</dbReference>
<dbReference type="GO" id="GO:0016491">
    <property type="term" value="F:oxidoreductase activity"/>
    <property type="evidence" value="ECO:0007669"/>
    <property type="project" value="UniProtKB-KW"/>
</dbReference>
<dbReference type="PRINTS" id="PR00469">
    <property type="entry name" value="PNDRDTASEII"/>
</dbReference>
<dbReference type="EMBL" id="KI968692">
    <property type="protein sequence ID" value="EUN32652.1"/>
    <property type="molecule type" value="Genomic_DNA"/>
</dbReference>
<proteinExistence type="inferred from homology"/>
<dbReference type="HOGENOM" id="CLU_031864_5_0_1"/>
<sequence>MLVAASQIFDALIIGGGPAGLSAALALGRVKRSALVFDSGIYRNSGVKAMHTVLGNDGTNPQEFRAIGRNQIESKYNSIQFSNSTIGEVARVKLDPDQYDGFSAKSDGGMTYFGRKLIIATGSADVIPTDIPGYRENWPSHIYQCLYCDGFEQQDKPIGILSFSSPAYLGLALMALKFNPSVTIYSNGPPNPSRDTALQKAFDTALAAGVKLDTRRVQKLINDGEQGISVAFEKGDNAQLGMLLDKPATRAAGQKFIDQLGLEMAAPTGEVKVDPLFSEASVPGVFVPGDAGQLLKQVAVSMGTGVRAASGVSYQLCNEEGAKALAANGTMNGEKKKAGI</sequence>
<dbReference type="InterPro" id="IPR023753">
    <property type="entry name" value="FAD/NAD-binding_dom"/>
</dbReference>
<organism evidence="5 6">
    <name type="scientific">Bipolaris victoriae (strain FI3)</name>
    <name type="common">Victoria blight of oats agent</name>
    <name type="synonym">Cochliobolus victoriae</name>
    <dbReference type="NCBI Taxonomy" id="930091"/>
    <lineage>
        <taxon>Eukaryota</taxon>
        <taxon>Fungi</taxon>
        <taxon>Dikarya</taxon>
        <taxon>Ascomycota</taxon>
        <taxon>Pezizomycotina</taxon>
        <taxon>Dothideomycetes</taxon>
        <taxon>Pleosporomycetidae</taxon>
        <taxon>Pleosporales</taxon>
        <taxon>Pleosporineae</taxon>
        <taxon>Pleosporaceae</taxon>
        <taxon>Bipolaris</taxon>
    </lineage>
</organism>
<evidence type="ECO:0000256" key="3">
    <source>
        <dbReference type="ARBA" id="ARBA00023002"/>
    </source>
</evidence>
<keyword evidence="3" id="KW-0560">Oxidoreductase</keyword>
<dbReference type="GO" id="GO:0097237">
    <property type="term" value="P:cellular response to toxic substance"/>
    <property type="evidence" value="ECO:0007669"/>
    <property type="project" value="UniProtKB-ARBA"/>
</dbReference>
<dbReference type="Proteomes" id="UP000054337">
    <property type="component" value="Unassembled WGS sequence"/>
</dbReference>
<dbReference type="GeneID" id="26250021"/>
<dbReference type="SUPFAM" id="SSF51905">
    <property type="entry name" value="FAD/NAD(P)-binding domain"/>
    <property type="match status" value="1"/>
</dbReference>
<evidence type="ECO:0000256" key="2">
    <source>
        <dbReference type="ARBA" id="ARBA00022630"/>
    </source>
</evidence>
<evidence type="ECO:0000313" key="5">
    <source>
        <dbReference type="EMBL" id="EUN32652.1"/>
    </source>
</evidence>
<evidence type="ECO:0000259" key="4">
    <source>
        <dbReference type="Pfam" id="PF07992"/>
    </source>
</evidence>
<dbReference type="PANTHER" id="PTHR48105">
    <property type="entry name" value="THIOREDOXIN REDUCTASE 1-RELATED-RELATED"/>
    <property type="match status" value="1"/>
</dbReference>
<evidence type="ECO:0000256" key="1">
    <source>
        <dbReference type="ARBA" id="ARBA00009333"/>
    </source>
</evidence>
<comment type="similarity">
    <text evidence="1">Belongs to the class-II pyridine nucleotide-disulfide oxidoreductase family.</text>
</comment>
<dbReference type="RefSeq" id="XP_014562223.1">
    <property type="nucleotide sequence ID" value="XM_014706737.1"/>
</dbReference>
<dbReference type="InterPro" id="IPR036188">
    <property type="entry name" value="FAD/NAD-bd_sf"/>
</dbReference>